<dbReference type="Pfam" id="PF00665">
    <property type="entry name" value="rve"/>
    <property type="match status" value="1"/>
</dbReference>
<evidence type="ECO:0000313" key="3">
    <source>
        <dbReference type="EMBL" id="CAF4057556.1"/>
    </source>
</evidence>
<comment type="caution">
    <text evidence="3">The sequence shown here is derived from an EMBL/GenBank/DDBJ whole genome shotgun (WGS) entry which is preliminary data.</text>
</comment>
<accession>A0A819S5K8</accession>
<sequence>MESGGWTAADPKSPQLLLSKTTSDPPEGYNIVSEIIKSVKLPSSRSRPGVSTRSVTTKYKKKKKERKSTPTHNLPKKTTRKHGNHHLIENVYYNPGKSGSFGGYKTLRNNLSKEIKNEDIYSFLKKSDAYTLHRRALKRYKTPHTVAFAKSNVWQSDLADLSQYSRYNNNHKFILFVIDVYTRKAYARPLKDKSGKTVADSLLTIFKENGSPPGLLMTDLGKEYLNQNVSELLKAYSVRQYQTQTG</sequence>
<dbReference type="Gene3D" id="3.30.420.10">
    <property type="entry name" value="Ribonuclease H-like superfamily/Ribonuclease H"/>
    <property type="match status" value="1"/>
</dbReference>
<evidence type="ECO:0000313" key="4">
    <source>
        <dbReference type="Proteomes" id="UP000663842"/>
    </source>
</evidence>
<dbReference type="EMBL" id="CAJOBF010002815">
    <property type="protein sequence ID" value="CAF4057556.1"/>
    <property type="molecule type" value="Genomic_DNA"/>
</dbReference>
<dbReference type="InterPro" id="IPR001584">
    <property type="entry name" value="Integrase_cat-core"/>
</dbReference>
<gene>
    <name evidence="3" type="ORF">UXM345_LOCUS19625</name>
</gene>
<evidence type="ECO:0000256" key="1">
    <source>
        <dbReference type="SAM" id="MobiDB-lite"/>
    </source>
</evidence>
<reference evidence="3" key="1">
    <citation type="submission" date="2021-02" db="EMBL/GenBank/DDBJ databases">
        <authorList>
            <person name="Nowell W R."/>
        </authorList>
    </citation>
    <scope>NUCLEOTIDE SEQUENCE</scope>
</reference>
<evidence type="ECO:0000259" key="2">
    <source>
        <dbReference type="PROSITE" id="PS50994"/>
    </source>
</evidence>
<feature type="region of interest" description="Disordered" evidence="1">
    <location>
        <begin position="1"/>
        <end position="80"/>
    </location>
</feature>
<dbReference type="GO" id="GO:0003676">
    <property type="term" value="F:nucleic acid binding"/>
    <property type="evidence" value="ECO:0007669"/>
    <property type="project" value="InterPro"/>
</dbReference>
<dbReference type="InterPro" id="IPR036397">
    <property type="entry name" value="RNaseH_sf"/>
</dbReference>
<proteinExistence type="predicted"/>
<dbReference type="GO" id="GO:0015074">
    <property type="term" value="P:DNA integration"/>
    <property type="evidence" value="ECO:0007669"/>
    <property type="project" value="InterPro"/>
</dbReference>
<protein>
    <recommendedName>
        <fullName evidence="2">Integrase catalytic domain-containing protein</fullName>
    </recommendedName>
</protein>
<dbReference type="InterPro" id="IPR012337">
    <property type="entry name" value="RNaseH-like_sf"/>
</dbReference>
<dbReference type="Proteomes" id="UP000663842">
    <property type="component" value="Unassembled WGS sequence"/>
</dbReference>
<dbReference type="PANTHER" id="PTHR46585">
    <property type="entry name" value="INTEGRASE CORE DOMAIN CONTAINING PROTEIN"/>
    <property type="match status" value="1"/>
</dbReference>
<feature type="domain" description="Integrase catalytic" evidence="2">
    <location>
        <begin position="139"/>
        <end position="246"/>
    </location>
</feature>
<dbReference type="PROSITE" id="PS50994">
    <property type="entry name" value="INTEGRASE"/>
    <property type="match status" value="1"/>
</dbReference>
<dbReference type="SUPFAM" id="SSF53098">
    <property type="entry name" value="Ribonuclease H-like"/>
    <property type="match status" value="1"/>
</dbReference>
<dbReference type="AlphaFoldDB" id="A0A819S5K8"/>
<dbReference type="PANTHER" id="PTHR46585:SF1">
    <property type="entry name" value="CHROMO DOMAIN-CONTAINING PROTEIN"/>
    <property type="match status" value="1"/>
</dbReference>
<name>A0A819S5K8_9BILA</name>
<organism evidence="3 4">
    <name type="scientific">Rotaria magnacalcarata</name>
    <dbReference type="NCBI Taxonomy" id="392030"/>
    <lineage>
        <taxon>Eukaryota</taxon>
        <taxon>Metazoa</taxon>
        <taxon>Spiralia</taxon>
        <taxon>Gnathifera</taxon>
        <taxon>Rotifera</taxon>
        <taxon>Eurotatoria</taxon>
        <taxon>Bdelloidea</taxon>
        <taxon>Philodinida</taxon>
        <taxon>Philodinidae</taxon>
        <taxon>Rotaria</taxon>
    </lineage>
</organism>